<dbReference type="RefSeq" id="WP_139810944.1">
    <property type="nucleotide sequence ID" value="NZ_MLJI01000001.1"/>
</dbReference>
<evidence type="ECO:0008006" key="3">
    <source>
        <dbReference type="Google" id="ProtNLM"/>
    </source>
</evidence>
<dbReference type="EMBL" id="MLJI01000001">
    <property type="protein sequence ID" value="ORM94759.1"/>
    <property type="molecule type" value="Genomic_DNA"/>
</dbReference>
<reference evidence="1 2" key="1">
    <citation type="journal article" date="2017" name="Antonie Van Leeuwenhoek">
        <title>Phylogenomic resolution of the bacterial genus Pantoea and its relationship with Erwinia and Tatumella.</title>
        <authorList>
            <person name="Palmer M."/>
            <person name="Steenkamp E.T."/>
            <person name="Coetzee M.P."/>
            <person name="Chan W.Y."/>
            <person name="van Zyl E."/>
            <person name="De Maayer P."/>
            <person name="Coutinho T.A."/>
            <person name="Blom J."/>
            <person name="Smits T.H."/>
            <person name="Duffy B."/>
            <person name="Venter S.N."/>
        </authorList>
    </citation>
    <scope>NUCLEOTIDE SEQUENCE [LARGE SCALE GENOMIC DNA]</scope>
    <source>
        <strain evidence="1 2">LMG 2657</strain>
    </source>
</reference>
<evidence type="ECO:0000313" key="1">
    <source>
        <dbReference type="EMBL" id="ORM94759.1"/>
    </source>
</evidence>
<keyword evidence="2" id="KW-1185">Reference proteome</keyword>
<gene>
    <name evidence="1" type="ORF">HA50_15985</name>
</gene>
<protein>
    <recommendedName>
        <fullName evidence="3">Bacterial Ig domain-containing protein</fullName>
    </recommendedName>
</protein>
<sequence length="96" mass="9391">MKDAAGNVSPATAATVIVDTVAPTASTLVITNDAAGVVVPSGGSTNDSTPVLSGTAEVGSKVTISDGSTVLGTVTVGAGGDLELHHRHPRSMVPIR</sequence>
<evidence type="ECO:0000313" key="2">
    <source>
        <dbReference type="Proteomes" id="UP000193749"/>
    </source>
</evidence>
<dbReference type="InterPro" id="IPR013783">
    <property type="entry name" value="Ig-like_fold"/>
</dbReference>
<name>A0A1X1EXI3_PANCY</name>
<accession>A0A1X1EXI3</accession>
<dbReference type="OrthoDB" id="6527546at2"/>
<proteinExistence type="predicted"/>
<organism evidence="1 2">
    <name type="scientific">Pantoea cypripedii</name>
    <name type="common">Pectobacterium cypripedii</name>
    <name type="synonym">Erwinia cypripedii</name>
    <dbReference type="NCBI Taxonomy" id="55209"/>
    <lineage>
        <taxon>Bacteria</taxon>
        <taxon>Pseudomonadati</taxon>
        <taxon>Pseudomonadota</taxon>
        <taxon>Gammaproteobacteria</taxon>
        <taxon>Enterobacterales</taxon>
        <taxon>Erwiniaceae</taxon>
        <taxon>Pantoea</taxon>
    </lineage>
</organism>
<dbReference type="AlphaFoldDB" id="A0A1X1EXI3"/>
<comment type="caution">
    <text evidence="1">The sequence shown here is derived from an EMBL/GenBank/DDBJ whole genome shotgun (WGS) entry which is preliminary data.</text>
</comment>
<dbReference type="Proteomes" id="UP000193749">
    <property type="component" value="Unassembled WGS sequence"/>
</dbReference>
<dbReference type="Gene3D" id="2.60.40.10">
    <property type="entry name" value="Immunoglobulins"/>
    <property type="match status" value="1"/>
</dbReference>
<dbReference type="STRING" id="55209.HA50_15985"/>